<evidence type="ECO:0000256" key="1">
    <source>
        <dbReference type="ARBA" id="ARBA00007594"/>
    </source>
</evidence>
<evidence type="ECO:0000313" key="6">
    <source>
        <dbReference type="Proteomes" id="UP001516464"/>
    </source>
</evidence>
<sequence>MILQENEQPVSYLKAKEYQAKLDAIRKEQQHALALRQENNRKYAEKTTAKLIALYKASIAEEAEKKAEALRKNAIYVPKEAEFFLVVRIRGVNNVPPKERKIMELFRLNKQYSAVFVRNNKSIKQMLQKVRNYVAWGTIDIHLLRELIYKRGSCKINGKHANITSEVIEDAFDGELRCMEELVYHIYYGTPFFKAVNRFLWPFALQCPRGGFKGRKAKDFVMGGSTGNHYELIGELVKRMI</sequence>
<dbReference type="CDD" id="cd01657">
    <property type="entry name" value="Ribosomal_L7_archeal_euk"/>
    <property type="match status" value="1"/>
</dbReference>
<dbReference type="Pfam" id="PF00327">
    <property type="entry name" value="Ribosomal_L30"/>
    <property type="match status" value="1"/>
</dbReference>
<evidence type="ECO:0000256" key="3">
    <source>
        <dbReference type="ARBA" id="ARBA00023274"/>
    </source>
</evidence>
<dbReference type="EMBL" id="SBIQ01000176">
    <property type="protein sequence ID" value="KAF7682812.1"/>
    <property type="molecule type" value="Genomic_DNA"/>
</dbReference>
<comment type="caution">
    <text evidence="5">The sequence shown here is derived from an EMBL/GenBank/DDBJ whole genome shotgun (WGS) entry which is preliminary data.</text>
</comment>
<dbReference type="Gene3D" id="3.30.1390.20">
    <property type="entry name" value="Ribosomal protein L30, ferredoxin-like fold domain"/>
    <property type="match status" value="1"/>
</dbReference>
<comment type="similarity">
    <text evidence="1">Belongs to the universal ribosomal protein uL30 family.</text>
</comment>
<protein>
    <submittedName>
        <fullName evidence="5">60S ribosomal protein L7</fullName>
    </submittedName>
</protein>
<dbReference type="PANTHER" id="PTHR11524">
    <property type="entry name" value="60S RIBOSOMAL PROTEIN L7"/>
    <property type="match status" value="1"/>
</dbReference>
<proteinExistence type="inferred from homology"/>
<organism evidence="5 6">
    <name type="scientific">Astathelohania contejeani</name>
    <dbReference type="NCBI Taxonomy" id="164912"/>
    <lineage>
        <taxon>Eukaryota</taxon>
        <taxon>Fungi</taxon>
        <taxon>Fungi incertae sedis</taxon>
        <taxon>Microsporidia</taxon>
        <taxon>Astathelohaniidae</taxon>
        <taxon>Astathelohania</taxon>
    </lineage>
</organism>
<dbReference type="InterPro" id="IPR035808">
    <property type="entry name" value="Ribosomal_uL30_euk_arc"/>
</dbReference>
<dbReference type="GO" id="GO:0005840">
    <property type="term" value="C:ribosome"/>
    <property type="evidence" value="ECO:0007669"/>
    <property type="project" value="UniProtKB-KW"/>
</dbReference>
<dbReference type="InterPro" id="IPR036919">
    <property type="entry name" value="Ribo_uL30_ferredoxin-like_sf"/>
</dbReference>
<reference evidence="5 6" key="1">
    <citation type="submission" date="2019-01" db="EMBL/GenBank/DDBJ databases">
        <title>Genomes sequencing and comparative genomics of infectious freshwater microsporidia, Cucumispora dikerogammari and Thelohania contejeani.</title>
        <authorList>
            <person name="Cormier A."/>
            <person name="Giraud I."/>
            <person name="Wattier R."/>
            <person name="Teixeira M."/>
            <person name="Grandjean F."/>
            <person name="Rigaud T."/>
            <person name="Cordaux R."/>
        </authorList>
    </citation>
    <scope>NUCLEOTIDE SEQUENCE [LARGE SCALE GENOMIC DNA]</scope>
    <source>
        <strain evidence="5">T1</strain>
        <tissue evidence="5">Spores</tissue>
    </source>
</reference>
<dbReference type="PANTHER" id="PTHR11524:SF16">
    <property type="entry name" value="LARGE RIBOSOMAL SUBUNIT PROTEIN UL30"/>
    <property type="match status" value="1"/>
</dbReference>
<dbReference type="Gene3D" id="1.10.15.30">
    <property type="match status" value="1"/>
</dbReference>
<dbReference type="InterPro" id="IPR016082">
    <property type="entry name" value="Ribosomal_uL30_ferredoxin-like"/>
</dbReference>
<feature type="domain" description="Large ribosomal subunit protein uL30-like ferredoxin-like fold" evidence="4">
    <location>
        <begin position="85"/>
        <end position="134"/>
    </location>
</feature>
<keyword evidence="3" id="KW-0687">Ribonucleoprotein</keyword>
<keyword evidence="6" id="KW-1185">Reference proteome</keyword>
<dbReference type="InterPro" id="IPR039699">
    <property type="entry name" value="Ribosomal_uL30"/>
</dbReference>
<keyword evidence="2 5" id="KW-0689">Ribosomal protein</keyword>
<accession>A0ABQ7HXF4</accession>
<dbReference type="Proteomes" id="UP001516464">
    <property type="component" value="Unassembled WGS sequence"/>
</dbReference>
<name>A0ABQ7HXF4_9MICR</name>
<evidence type="ECO:0000256" key="2">
    <source>
        <dbReference type="ARBA" id="ARBA00022980"/>
    </source>
</evidence>
<dbReference type="SUPFAM" id="SSF55129">
    <property type="entry name" value="Ribosomal protein L30p/L7e"/>
    <property type="match status" value="1"/>
</dbReference>
<evidence type="ECO:0000313" key="5">
    <source>
        <dbReference type="EMBL" id="KAF7682812.1"/>
    </source>
</evidence>
<dbReference type="InterPro" id="IPR018038">
    <property type="entry name" value="Ribosomal_uL30_CS"/>
</dbReference>
<evidence type="ECO:0000259" key="4">
    <source>
        <dbReference type="Pfam" id="PF00327"/>
    </source>
</evidence>
<dbReference type="PROSITE" id="PS00634">
    <property type="entry name" value="RIBOSOMAL_L30"/>
    <property type="match status" value="1"/>
</dbReference>
<gene>
    <name evidence="5" type="primary">RPL7</name>
    <name evidence="5" type="ORF">TCON_1977</name>
</gene>